<protein>
    <submittedName>
        <fullName evidence="2">Uncharacterized protein</fullName>
    </submittedName>
</protein>
<reference evidence="2 3" key="1">
    <citation type="submission" date="2019-08" db="EMBL/GenBank/DDBJ databases">
        <title>The genome sequence of a newly discovered highly antifungal drug resistant Aspergillus species, Aspergillus tanneri NIH 1004.</title>
        <authorList>
            <person name="Mounaud S."/>
            <person name="Singh I."/>
            <person name="Joardar V."/>
            <person name="Pakala S."/>
            <person name="Pakala S."/>
            <person name="Venepally P."/>
            <person name="Chung J.K."/>
            <person name="Losada L."/>
            <person name="Nierman W.C."/>
        </authorList>
    </citation>
    <scope>NUCLEOTIDE SEQUENCE [LARGE SCALE GENOMIC DNA]</scope>
    <source>
        <strain evidence="2 3">NIH1004</strain>
    </source>
</reference>
<evidence type="ECO:0000313" key="2">
    <source>
        <dbReference type="EMBL" id="KAA8644715.1"/>
    </source>
</evidence>
<feature type="region of interest" description="Disordered" evidence="1">
    <location>
        <begin position="1"/>
        <end position="96"/>
    </location>
</feature>
<comment type="caution">
    <text evidence="2">The sequence shown here is derived from an EMBL/GenBank/DDBJ whole genome shotgun (WGS) entry which is preliminary data.</text>
</comment>
<name>A0A5M9MCK4_9EURO</name>
<evidence type="ECO:0000256" key="1">
    <source>
        <dbReference type="SAM" id="MobiDB-lite"/>
    </source>
</evidence>
<organism evidence="2 3">
    <name type="scientific">Aspergillus tanneri</name>
    <dbReference type="NCBI Taxonomy" id="1220188"/>
    <lineage>
        <taxon>Eukaryota</taxon>
        <taxon>Fungi</taxon>
        <taxon>Dikarya</taxon>
        <taxon>Ascomycota</taxon>
        <taxon>Pezizomycotina</taxon>
        <taxon>Eurotiomycetes</taxon>
        <taxon>Eurotiomycetidae</taxon>
        <taxon>Eurotiales</taxon>
        <taxon>Aspergillaceae</taxon>
        <taxon>Aspergillus</taxon>
        <taxon>Aspergillus subgen. Circumdati</taxon>
    </lineage>
</organism>
<dbReference type="OrthoDB" id="4349176at2759"/>
<sequence length="173" mass="19468">MDLSSLEGPPILDRDPQSTHLNALPSLGLPPRPASADAVAHMYTSQIQPRYHPRPHSQYQSQSQNLTPQSSLPPHYRRARTPSPTPLARYPPRAQSRSTSSHQLIWVEAEKTWAVVSRERSANPAETVYFDFYIDIYVDVDVEIIGTRRGAIQRTDFRIEMDSGGEKVKSFAG</sequence>
<gene>
    <name evidence="2" type="ORF">ATNIH1004_008922</name>
</gene>
<evidence type="ECO:0000313" key="3">
    <source>
        <dbReference type="Proteomes" id="UP000324241"/>
    </source>
</evidence>
<feature type="compositionally biased region" description="Polar residues" evidence="1">
    <location>
        <begin position="57"/>
        <end position="72"/>
    </location>
</feature>
<dbReference type="AlphaFoldDB" id="A0A5M9MCK4"/>
<accession>A0A5M9MCK4</accession>
<proteinExistence type="predicted"/>
<dbReference type="RefSeq" id="XP_033424076.1">
    <property type="nucleotide sequence ID" value="XM_033573524.1"/>
</dbReference>
<dbReference type="GeneID" id="54331624"/>
<dbReference type="EMBL" id="QUQM01000006">
    <property type="protein sequence ID" value="KAA8644715.1"/>
    <property type="molecule type" value="Genomic_DNA"/>
</dbReference>
<dbReference type="Proteomes" id="UP000324241">
    <property type="component" value="Unassembled WGS sequence"/>
</dbReference>